<organism evidence="1 2">
    <name type="scientific">Nocardiopsis coralli</name>
    <dbReference type="NCBI Taxonomy" id="2772213"/>
    <lineage>
        <taxon>Bacteria</taxon>
        <taxon>Bacillati</taxon>
        <taxon>Actinomycetota</taxon>
        <taxon>Actinomycetes</taxon>
        <taxon>Streptosporangiales</taxon>
        <taxon>Nocardiopsidaceae</taxon>
        <taxon>Nocardiopsis</taxon>
    </lineage>
</organism>
<dbReference type="RefSeq" id="WP_193123276.1">
    <property type="nucleotide sequence ID" value="NZ_JADBGI010000016.1"/>
</dbReference>
<evidence type="ECO:0008006" key="3">
    <source>
        <dbReference type="Google" id="ProtNLM"/>
    </source>
</evidence>
<keyword evidence="2" id="KW-1185">Reference proteome</keyword>
<comment type="caution">
    <text evidence="1">The sequence shown here is derived from an EMBL/GenBank/DDBJ whole genome shotgun (WGS) entry which is preliminary data.</text>
</comment>
<gene>
    <name evidence="1" type="ORF">IDM40_18465</name>
</gene>
<evidence type="ECO:0000313" key="1">
    <source>
        <dbReference type="EMBL" id="MBE3000669.1"/>
    </source>
</evidence>
<name>A0ABR9PA03_9ACTN</name>
<protein>
    <recommendedName>
        <fullName evidence="3">Aldehyde-activating protein</fullName>
    </recommendedName>
</protein>
<dbReference type="Proteomes" id="UP000806528">
    <property type="component" value="Unassembled WGS sequence"/>
</dbReference>
<reference evidence="1 2" key="1">
    <citation type="submission" date="2020-09" db="EMBL/GenBank/DDBJ databases">
        <title>Diversity and distribution of actinomycetes associated with coral in the coast of Hainan.</title>
        <authorList>
            <person name="Li F."/>
        </authorList>
    </citation>
    <scope>NUCLEOTIDE SEQUENCE [LARGE SCALE GENOMIC DNA]</scope>
    <source>
        <strain evidence="1 2">HNM0947</strain>
    </source>
</reference>
<evidence type="ECO:0000313" key="2">
    <source>
        <dbReference type="Proteomes" id="UP000806528"/>
    </source>
</evidence>
<accession>A0ABR9PA03</accession>
<dbReference type="EMBL" id="JADBGI010000016">
    <property type="protein sequence ID" value="MBE3000669.1"/>
    <property type="molecule type" value="Genomic_DNA"/>
</dbReference>
<sequence length="71" mass="7732">MTTPTCTCGSTSFEEGFIDDVAQGAVRWISGSIEFGMLGFPKRGGDRDHRFISALCCTRCGVLTLRARLDI</sequence>
<proteinExistence type="predicted"/>